<dbReference type="GO" id="GO:0030638">
    <property type="term" value="P:polyketide metabolic process"/>
    <property type="evidence" value="ECO:0007669"/>
    <property type="project" value="InterPro"/>
</dbReference>
<evidence type="ECO:0000313" key="2">
    <source>
        <dbReference type="Proteomes" id="UP000298579"/>
    </source>
</evidence>
<dbReference type="EMBL" id="CP039898">
    <property type="protein sequence ID" value="QCL82225.1"/>
    <property type="molecule type" value="Genomic_DNA"/>
</dbReference>
<dbReference type="AlphaFoldDB" id="A0AAE6BG27"/>
<dbReference type="SUPFAM" id="SSF54427">
    <property type="entry name" value="NTF2-like"/>
    <property type="match status" value="1"/>
</dbReference>
<gene>
    <name evidence="1" type="ORF">CFBP5877_24625</name>
</gene>
<dbReference type="InterPro" id="IPR009959">
    <property type="entry name" value="Cyclase_SnoaL-like"/>
</dbReference>
<dbReference type="InterPro" id="IPR032710">
    <property type="entry name" value="NTF2-like_dom_sf"/>
</dbReference>
<evidence type="ECO:0000313" key="1">
    <source>
        <dbReference type="EMBL" id="QCL82225.1"/>
    </source>
</evidence>
<proteinExistence type="predicted"/>
<sequence>MPTLDDIYLAYLDCLNRQAFDELGTFVDDTVEHNGRPFGLSGYRDMLVKDFADIPDLRFEAQILISNATRIGARLLFDCMPKATFMDLPVNGRRVKFCEHVFYEFERNRIRNVWSVIDKAAIERQLGR</sequence>
<reference evidence="1 2" key="1">
    <citation type="submission" date="2019-04" db="EMBL/GenBank/DDBJ databases">
        <title>Complete genome sequence of Agrobacterium tumefaciens CFBP5877.</title>
        <authorList>
            <person name="Huang Y.-Y."/>
            <person name="Chiang H.-Y."/>
            <person name="Chou L."/>
            <person name="Lai E.-M."/>
            <person name="Kuo C.-H."/>
        </authorList>
    </citation>
    <scope>NUCLEOTIDE SEQUENCE [LARGE SCALE GENOMIC DNA]</scope>
    <source>
        <strain evidence="1 2">CFBP5877</strain>
    </source>
</reference>
<name>A0AAE6BG27_AGRTU</name>
<accession>A0AAE6BG27</accession>
<dbReference type="Proteomes" id="UP000298579">
    <property type="component" value="Chromosome linear"/>
</dbReference>
<dbReference type="RefSeq" id="WP_080827585.1">
    <property type="nucleotide sequence ID" value="NZ_CP039889.1"/>
</dbReference>
<protein>
    <submittedName>
        <fullName evidence="1">Ester cyclase</fullName>
    </submittedName>
</protein>
<dbReference type="Gene3D" id="3.10.450.50">
    <property type="match status" value="1"/>
</dbReference>
<organism evidence="1 2">
    <name type="scientific">Agrobacterium tumefaciens</name>
    <dbReference type="NCBI Taxonomy" id="358"/>
    <lineage>
        <taxon>Bacteria</taxon>
        <taxon>Pseudomonadati</taxon>
        <taxon>Pseudomonadota</taxon>
        <taxon>Alphaproteobacteria</taxon>
        <taxon>Hyphomicrobiales</taxon>
        <taxon>Rhizobiaceae</taxon>
        <taxon>Rhizobium/Agrobacterium group</taxon>
        <taxon>Agrobacterium</taxon>
        <taxon>Agrobacterium tumefaciens complex</taxon>
    </lineage>
</organism>
<dbReference type="Pfam" id="PF07366">
    <property type="entry name" value="SnoaL"/>
    <property type="match status" value="1"/>
</dbReference>